<dbReference type="Proteomes" id="UP000037035">
    <property type="component" value="Unassembled WGS sequence"/>
</dbReference>
<feature type="region of interest" description="Disordered" evidence="1">
    <location>
        <begin position="113"/>
        <end position="159"/>
    </location>
</feature>
<keyword evidence="2" id="KW-0812">Transmembrane</keyword>
<feature type="transmembrane region" description="Helical" evidence="2">
    <location>
        <begin position="350"/>
        <end position="369"/>
    </location>
</feature>
<evidence type="ECO:0000256" key="2">
    <source>
        <dbReference type="SAM" id="Phobius"/>
    </source>
</evidence>
<reference evidence="3 4" key="1">
    <citation type="submission" date="2015-08" db="EMBL/GenBank/DDBJ databases">
        <title>Next Generation Sequencing and Analysis of the Genome of Puccinia sorghi L Schw, the Causal Agent of Maize Common Rust.</title>
        <authorList>
            <person name="Rochi L."/>
            <person name="Burguener G."/>
            <person name="Darino M."/>
            <person name="Turjanski A."/>
            <person name="Kreff E."/>
            <person name="Dieguez M.J."/>
            <person name="Sacco F."/>
        </authorList>
    </citation>
    <scope>NUCLEOTIDE SEQUENCE [LARGE SCALE GENOMIC DNA]</scope>
    <source>
        <strain evidence="3 4">RO10H11247</strain>
    </source>
</reference>
<evidence type="ECO:0000313" key="4">
    <source>
        <dbReference type="Proteomes" id="UP000037035"/>
    </source>
</evidence>
<protein>
    <submittedName>
        <fullName evidence="3">Uncharacterized protein</fullName>
    </submittedName>
</protein>
<sequence>MGDRREQGWGTINSFFLELRDVQTGIPCKYYISVSIECGEKSQSFEFHDWWCMSVDVILIMFRGCLSKNYVKEILFGIIKSNTATTHTINIQTQLNILKIYLFFFSGPGSKAIQSQSGWKNRRRSQENPRKTNSGTPSIPMEEEAQVEEEEGKRGRRGSKEDYLTHLRSPSIHSKSWKPFDFKWFFISWYMDKMTILLCRMKSLKTPRKQINEFLYQLFRLNHKHESSLFSILFAHLVVLEPCVVAIICDSNSTSQCYHWFSFTLFRNSLSKSGDSLFECYFLIQSQIMPEPHDELMMLGIFISQSSNHSVGIFTLCPFLLFSHVTHFLSPVKPFLFVYSKCLVLATHNLASFLFSLFNLLLGHSVTIIS</sequence>
<dbReference type="EMBL" id="LAVV01006760">
    <property type="protein sequence ID" value="KNZ58431.1"/>
    <property type="molecule type" value="Genomic_DNA"/>
</dbReference>
<evidence type="ECO:0000256" key="1">
    <source>
        <dbReference type="SAM" id="MobiDB-lite"/>
    </source>
</evidence>
<dbReference type="VEuPathDB" id="FungiDB:VP01_1930g1"/>
<keyword evidence="2" id="KW-1133">Transmembrane helix</keyword>
<keyword evidence="2" id="KW-0472">Membrane</keyword>
<gene>
    <name evidence="3" type="ORF">VP01_1930g1</name>
</gene>
<proteinExistence type="predicted"/>
<accession>A0A0L6VCD4</accession>
<comment type="caution">
    <text evidence="3">The sequence shown here is derived from an EMBL/GenBank/DDBJ whole genome shotgun (WGS) entry which is preliminary data.</text>
</comment>
<keyword evidence="4" id="KW-1185">Reference proteome</keyword>
<feature type="compositionally biased region" description="Acidic residues" evidence="1">
    <location>
        <begin position="141"/>
        <end position="150"/>
    </location>
</feature>
<organism evidence="3 4">
    <name type="scientific">Puccinia sorghi</name>
    <dbReference type="NCBI Taxonomy" id="27349"/>
    <lineage>
        <taxon>Eukaryota</taxon>
        <taxon>Fungi</taxon>
        <taxon>Dikarya</taxon>
        <taxon>Basidiomycota</taxon>
        <taxon>Pucciniomycotina</taxon>
        <taxon>Pucciniomycetes</taxon>
        <taxon>Pucciniales</taxon>
        <taxon>Pucciniaceae</taxon>
        <taxon>Puccinia</taxon>
    </lineage>
</organism>
<name>A0A0L6VCD4_9BASI</name>
<evidence type="ECO:0000313" key="3">
    <source>
        <dbReference type="EMBL" id="KNZ58431.1"/>
    </source>
</evidence>
<dbReference type="AlphaFoldDB" id="A0A0L6VCD4"/>
<feature type="transmembrane region" description="Helical" evidence="2">
    <location>
        <begin position="311"/>
        <end position="330"/>
    </location>
</feature>